<feature type="compositionally biased region" description="Basic and acidic residues" evidence="1">
    <location>
        <begin position="80"/>
        <end position="90"/>
    </location>
</feature>
<dbReference type="GeneID" id="19013339"/>
<keyword evidence="3" id="KW-1185">Reference proteome</keyword>
<evidence type="ECO:0000313" key="3">
    <source>
        <dbReference type="Proteomes" id="UP000198341"/>
    </source>
</evidence>
<feature type="compositionally biased region" description="Low complexity" evidence="1">
    <location>
        <begin position="235"/>
        <end position="248"/>
    </location>
</feature>
<feature type="compositionally biased region" description="Acidic residues" evidence="1">
    <location>
        <begin position="206"/>
        <end position="221"/>
    </location>
</feature>
<organism evidence="2 3">
    <name type="scientific">Bathycoccus prasinos</name>
    <dbReference type="NCBI Taxonomy" id="41875"/>
    <lineage>
        <taxon>Eukaryota</taxon>
        <taxon>Viridiplantae</taxon>
        <taxon>Chlorophyta</taxon>
        <taxon>Mamiellophyceae</taxon>
        <taxon>Mamiellales</taxon>
        <taxon>Bathycoccaceae</taxon>
        <taxon>Bathycoccus</taxon>
    </lineage>
</organism>
<evidence type="ECO:0000313" key="2">
    <source>
        <dbReference type="EMBL" id="CCO18214.1"/>
    </source>
</evidence>
<feature type="region of interest" description="Disordered" evidence="1">
    <location>
        <begin position="80"/>
        <end position="179"/>
    </location>
</feature>
<accession>K8EJN4</accession>
<feature type="compositionally biased region" description="Basic and acidic residues" evidence="1">
    <location>
        <begin position="108"/>
        <end position="118"/>
    </location>
</feature>
<proteinExistence type="predicted"/>
<dbReference type="KEGG" id="bpg:Bathy10g02630"/>
<gene>
    <name evidence="2" type="ordered locus">Bathy10g02630</name>
</gene>
<feature type="region of interest" description="Disordered" evidence="1">
    <location>
        <begin position="205"/>
        <end position="255"/>
    </location>
</feature>
<feature type="compositionally biased region" description="Low complexity" evidence="1">
    <location>
        <begin position="91"/>
        <end position="100"/>
    </location>
</feature>
<dbReference type="AlphaFoldDB" id="K8EJN4"/>
<name>K8EJN4_9CHLO</name>
<protein>
    <submittedName>
        <fullName evidence="2">Uncharacterized protein</fullName>
    </submittedName>
</protein>
<evidence type="ECO:0000256" key="1">
    <source>
        <dbReference type="SAM" id="MobiDB-lite"/>
    </source>
</evidence>
<sequence>MTTQKSFYHDFDDKKNDDFVPACNSSSATAVFLIKQSSKEYQSIKDARRALNVISLNAKEDMDSIERQTYEQISKLARDALRKKKEEKTSSSHSFLLSSLVGKGTPPKGEREEREGERAFSLAYLEAREERSPPGQTKMDDTFDDDENTNEDDDDFKKKRSSFDFGFNDDDAERSTNELPKAFKVPMTVPRGAFRRRDEEYYYGGGEDETFASSSSDDEKEFEFNQSMVEETHFSSSVAAEAEENGNVGEREDWWFNVSTPAPAISAAKEKEKKTEELTPEQVLDRFDFTENKEAPFNSSAAAKSSISASPLYASPAYSFEKQFEDTLRFLGAMDLRTFKEQLLESTIDAVITEASASTLSNLTNGTPGSRADAWRTRVDEACEMLENAGAEAASEALMAKARALAAAVLKRR</sequence>
<reference evidence="2 3" key="1">
    <citation type="submission" date="2011-10" db="EMBL/GenBank/DDBJ databases">
        <authorList>
            <person name="Genoscope - CEA"/>
        </authorList>
    </citation>
    <scope>NUCLEOTIDE SEQUENCE [LARGE SCALE GENOMIC DNA]</scope>
    <source>
        <strain evidence="2 3">RCC 1105</strain>
    </source>
</reference>
<dbReference type="RefSeq" id="XP_007510681.1">
    <property type="nucleotide sequence ID" value="XM_007510619.1"/>
</dbReference>
<dbReference type="EMBL" id="FO082269">
    <property type="protein sequence ID" value="CCO18214.1"/>
    <property type="molecule type" value="Genomic_DNA"/>
</dbReference>
<dbReference type="Proteomes" id="UP000198341">
    <property type="component" value="Chromosome 10"/>
</dbReference>
<feature type="compositionally biased region" description="Acidic residues" evidence="1">
    <location>
        <begin position="142"/>
        <end position="154"/>
    </location>
</feature>